<name>A0A7W8CRP1_9BACL</name>
<sequence>MGMKPFLVFVWAAVIIVATCNNDAHAFLFDRIVGFSFNTSPNLADLLIINDIDFSDSFYTIQKTGHFLSFALLYVLLFSWLKKHLPAVVIAVGFAVLTEILQLYFERDGRLFDAFIDTLGIFLAFVLINIVISFKRDAAEDTSY</sequence>
<dbReference type="EMBL" id="JACHHE010000002">
    <property type="protein sequence ID" value="MBB5179283.1"/>
    <property type="molecule type" value="Genomic_DNA"/>
</dbReference>
<keyword evidence="1" id="KW-0812">Transmembrane</keyword>
<dbReference type="Pfam" id="PF04892">
    <property type="entry name" value="VanZ"/>
    <property type="match status" value="1"/>
</dbReference>
<evidence type="ECO:0000313" key="3">
    <source>
        <dbReference type="EMBL" id="MBB5179283.1"/>
    </source>
</evidence>
<dbReference type="AlphaFoldDB" id="A0A7W8CRP1"/>
<dbReference type="InterPro" id="IPR006976">
    <property type="entry name" value="VanZ-like"/>
</dbReference>
<keyword evidence="1" id="KW-0472">Membrane</keyword>
<proteinExistence type="predicted"/>
<dbReference type="NCBIfam" id="NF037970">
    <property type="entry name" value="vanZ_1"/>
    <property type="match status" value="1"/>
</dbReference>
<comment type="caution">
    <text evidence="3">The sequence shown here is derived from an EMBL/GenBank/DDBJ whole genome shotgun (WGS) entry which is preliminary data.</text>
</comment>
<reference evidence="3 4" key="1">
    <citation type="submission" date="2020-08" db="EMBL/GenBank/DDBJ databases">
        <title>Genomic Encyclopedia of Type Strains, Phase IV (KMG-IV): sequencing the most valuable type-strain genomes for metagenomic binning, comparative biology and taxonomic classification.</title>
        <authorList>
            <person name="Goeker M."/>
        </authorList>
    </citation>
    <scope>NUCLEOTIDE SEQUENCE [LARGE SCALE GENOMIC DNA]</scope>
    <source>
        <strain evidence="3 4">DSM 15895</strain>
    </source>
</reference>
<feature type="transmembrane region" description="Helical" evidence="1">
    <location>
        <begin position="64"/>
        <end position="81"/>
    </location>
</feature>
<evidence type="ECO:0000313" key="4">
    <source>
        <dbReference type="Proteomes" id="UP000525923"/>
    </source>
</evidence>
<keyword evidence="4" id="KW-1185">Reference proteome</keyword>
<dbReference type="OrthoDB" id="2659829at2"/>
<feature type="transmembrane region" description="Helical" evidence="1">
    <location>
        <begin position="88"/>
        <end position="105"/>
    </location>
</feature>
<dbReference type="Proteomes" id="UP000525923">
    <property type="component" value="Unassembled WGS sequence"/>
</dbReference>
<protein>
    <submittedName>
        <fullName evidence="3">Glycopeptide antibiotics resistance protein</fullName>
    </submittedName>
</protein>
<evidence type="ECO:0000256" key="1">
    <source>
        <dbReference type="SAM" id="Phobius"/>
    </source>
</evidence>
<feature type="transmembrane region" description="Helical" evidence="1">
    <location>
        <begin position="111"/>
        <end position="132"/>
    </location>
</feature>
<feature type="domain" description="VanZ-like" evidence="2">
    <location>
        <begin position="41"/>
        <end position="130"/>
    </location>
</feature>
<accession>A0A7W8CRP1</accession>
<evidence type="ECO:0000259" key="2">
    <source>
        <dbReference type="Pfam" id="PF04892"/>
    </source>
</evidence>
<organism evidence="3 4">
    <name type="scientific">Planococcus koreensis</name>
    <dbReference type="NCBI Taxonomy" id="112331"/>
    <lineage>
        <taxon>Bacteria</taxon>
        <taxon>Bacillati</taxon>
        <taxon>Bacillota</taxon>
        <taxon>Bacilli</taxon>
        <taxon>Bacillales</taxon>
        <taxon>Caryophanaceae</taxon>
        <taxon>Planococcus</taxon>
    </lineage>
</organism>
<gene>
    <name evidence="3" type="ORF">HNQ44_000707</name>
</gene>
<keyword evidence="1" id="KW-1133">Transmembrane helix</keyword>